<name>A0A8N1S7Y6_9HYME</name>
<keyword evidence="1" id="KW-1185">Reference proteome</keyword>
<proteinExistence type="predicted"/>
<dbReference type="RefSeq" id="XP_025074999.1">
    <property type="nucleotide sequence ID" value="XM_025219214.1"/>
</dbReference>
<reference evidence="2" key="1">
    <citation type="submission" date="2025-08" db="UniProtKB">
        <authorList>
            <consortium name="RefSeq"/>
        </authorList>
    </citation>
    <scope>IDENTIFICATION</scope>
</reference>
<evidence type="ECO:0000313" key="2">
    <source>
        <dbReference type="RefSeq" id="XP_025074999.1"/>
    </source>
</evidence>
<organism evidence="1 2">
    <name type="scientific">Pogonomyrmex barbatus</name>
    <name type="common">red harvester ant</name>
    <dbReference type="NCBI Taxonomy" id="144034"/>
    <lineage>
        <taxon>Eukaryota</taxon>
        <taxon>Metazoa</taxon>
        <taxon>Ecdysozoa</taxon>
        <taxon>Arthropoda</taxon>
        <taxon>Hexapoda</taxon>
        <taxon>Insecta</taxon>
        <taxon>Pterygota</taxon>
        <taxon>Neoptera</taxon>
        <taxon>Endopterygota</taxon>
        <taxon>Hymenoptera</taxon>
        <taxon>Apocrita</taxon>
        <taxon>Aculeata</taxon>
        <taxon>Formicoidea</taxon>
        <taxon>Formicidae</taxon>
        <taxon>Myrmicinae</taxon>
        <taxon>Pogonomyrmex</taxon>
    </lineage>
</organism>
<gene>
    <name evidence="2" type="primary">LOC105430825</name>
</gene>
<protein>
    <submittedName>
        <fullName evidence="2">Uncharacterized protein LOC105430825</fullName>
    </submittedName>
</protein>
<dbReference type="Proteomes" id="UP000504615">
    <property type="component" value="Unplaced"/>
</dbReference>
<dbReference type="AlphaFoldDB" id="A0A8N1S7Y6"/>
<dbReference type="GeneID" id="105430825"/>
<sequence length="102" mass="12257">MTSIIKNQITAYYYIVQRYANNYHVDFILTDFTPFGKPKEISMPAILINFINSVYSLSMLVEIKEWTHKNLDNSLFWNAQYKLYQRSSEIEKHKKSYINTYK</sequence>
<accession>A0A8N1S7Y6</accession>
<evidence type="ECO:0000313" key="1">
    <source>
        <dbReference type="Proteomes" id="UP000504615"/>
    </source>
</evidence>